<name>A0A918FBZ0_9DEIO</name>
<reference evidence="2" key="2">
    <citation type="submission" date="2020-09" db="EMBL/GenBank/DDBJ databases">
        <authorList>
            <person name="Sun Q."/>
            <person name="Ohkuma M."/>
        </authorList>
    </citation>
    <scope>NUCLEOTIDE SEQUENCE</scope>
    <source>
        <strain evidence="2">JCM 31311</strain>
    </source>
</reference>
<keyword evidence="1" id="KW-0812">Transmembrane</keyword>
<gene>
    <name evidence="2" type="ORF">GCM10008957_36130</name>
</gene>
<comment type="caution">
    <text evidence="2">The sequence shown here is derived from an EMBL/GenBank/DDBJ whole genome shotgun (WGS) entry which is preliminary data.</text>
</comment>
<evidence type="ECO:0000313" key="3">
    <source>
        <dbReference type="Proteomes" id="UP000603865"/>
    </source>
</evidence>
<accession>A0A918FBZ0</accession>
<feature type="transmembrane region" description="Helical" evidence="1">
    <location>
        <begin position="15"/>
        <end position="36"/>
    </location>
</feature>
<keyword evidence="1" id="KW-0472">Membrane</keyword>
<feature type="transmembrane region" description="Helical" evidence="1">
    <location>
        <begin position="76"/>
        <end position="92"/>
    </location>
</feature>
<evidence type="ECO:0000313" key="2">
    <source>
        <dbReference type="EMBL" id="GGR20558.1"/>
    </source>
</evidence>
<feature type="transmembrane region" description="Helical" evidence="1">
    <location>
        <begin position="48"/>
        <end position="70"/>
    </location>
</feature>
<dbReference type="AlphaFoldDB" id="A0A918FBZ0"/>
<dbReference type="Proteomes" id="UP000603865">
    <property type="component" value="Unassembled WGS sequence"/>
</dbReference>
<evidence type="ECO:0000256" key="1">
    <source>
        <dbReference type="SAM" id="Phobius"/>
    </source>
</evidence>
<reference evidence="2" key="1">
    <citation type="journal article" date="2014" name="Int. J. Syst. Evol. Microbiol.">
        <title>Complete genome sequence of Corynebacterium casei LMG S-19264T (=DSM 44701T), isolated from a smear-ripened cheese.</title>
        <authorList>
            <consortium name="US DOE Joint Genome Institute (JGI-PGF)"/>
            <person name="Walter F."/>
            <person name="Albersmeier A."/>
            <person name="Kalinowski J."/>
            <person name="Ruckert C."/>
        </authorList>
    </citation>
    <scope>NUCLEOTIDE SEQUENCE</scope>
    <source>
        <strain evidence="2">JCM 31311</strain>
    </source>
</reference>
<protein>
    <submittedName>
        <fullName evidence="2">Uncharacterized protein</fullName>
    </submittedName>
</protein>
<keyword evidence="3" id="KW-1185">Reference proteome</keyword>
<proteinExistence type="predicted"/>
<dbReference type="EMBL" id="BMQL01000025">
    <property type="protein sequence ID" value="GGR20558.1"/>
    <property type="molecule type" value="Genomic_DNA"/>
</dbReference>
<sequence length="93" mass="9905">MRLFALDVCHESDPAGVVFVAGVVQPVFGGVCTGLVSSLHSIAGGKIIVYGAAVFSTRLGVYSVRFWGILIRIDNLTLLILVLQVVLLHGVLR</sequence>
<organism evidence="2 3">
    <name type="scientific">Deinococcus ruber</name>
    <dbReference type="NCBI Taxonomy" id="1848197"/>
    <lineage>
        <taxon>Bacteria</taxon>
        <taxon>Thermotogati</taxon>
        <taxon>Deinococcota</taxon>
        <taxon>Deinococci</taxon>
        <taxon>Deinococcales</taxon>
        <taxon>Deinococcaceae</taxon>
        <taxon>Deinococcus</taxon>
    </lineage>
</organism>
<keyword evidence="1" id="KW-1133">Transmembrane helix</keyword>